<proteinExistence type="predicted"/>
<dbReference type="Proteomes" id="UP000053467">
    <property type="component" value="Unassembled WGS sequence"/>
</dbReference>
<accession>A0A101I4E3</accession>
<organism evidence="1 2">
    <name type="scientific">candidate division TA06 bacterium 34_109</name>
    <dbReference type="NCBI Taxonomy" id="1635277"/>
    <lineage>
        <taxon>Bacteria</taxon>
        <taxon>Bacteria division TA06</taxon>
    </lineage>
</organism>
<protein>
    <submittedName>
        <fullName evidence="1">Uncharacterized protein</fullName>
    </submittedName>
</protein>
<dbReference type="AlphaFoldDB" id="A0A101I4E3"/>
<comment type="caution">
    <text evidence="1">The sequence shown here is derived from an EMBL/GenBank/DDBJ whole genome shotgun (WGS) entry which is preliminary data.</text>
</comment>
<name>A0A101I4E3_UNCT6</name>
<sequence>MIKILENYFLKRKVKKMETSWKRQINTSSIFNDVKNVVVLLNDDLKEIEDFLSFDRSLKNRLDNPNVLYFTSSYFTLYKDLFKDNFEEIKSPKPLKFEELDQINGFLKRVKQIDLYFDLSSYENLKRKLFIRTFKPSVSITFFEDELEEDFNILFKSSDRRMLKILKLLNFEIVSENFSSFLKDRIKQLNITVSPVVLIGKSSKVIKEKKRMEKEGRRFLYIKNLKEELNIVNLYHILNTKEIFFDEELFPDVNFLKKFKV</sequence>
<evidence type="ECO:0000313" key="2">
    <source>
        <dbReference type="Proteomes" id="UP000053467"/>
    </source>
</evidence>
<reference evidence="2" key="1">
    <citation type="journal article" date="2015" name="MBio">
        <title>Genome-Resolved Metagenomic Analysis Reveals Roles for Candidate Phyla and Other Microbial Community Members in Biogeochemical Transformations in Oil Reservoirs.</title>
        <authorList>
            <person name="Hu P."/>
            <person name="Tom L."/>
            <person name="Singh A."/>
            <person name="Thomas B.C."/>
            <person name="Baker B.J."/>
            <person name="Piceno Y.M."/>
            <person name="Andersen G.L."/>
            <person name="Banfield J.F."/>
        </authorList>
    </citation>
    <scope>NUCLEOTIDE SEQUENCE [LARGE SCALE GENOMIC DNA]</scope>
</reference>
<evidence type="ECO:0000313" key="1">
    <source>
        <dbReference type="EMBL" id="KUK88078.1"/>
    </source>
</evidence>
<gene>
    <name evidence="1" type="ORF">XE03_0084</name>
</gene>
<dbReference type="EMBL" id="LGGX01000001">
    <property type="protein sequence ID" value="KUK88078.1"/>
    <property type="molecule type" value="Genomic_DNA"/>
</dbReference>